<feature type="compositionally biased region" description="Gly residues" evidence="2">
    <location>
        <begin position="596"/>
        <end position="608"/>
    </location>
</feature>
<dbReference type="STRING" id="5288.A0A5C5FPM2"/>
<dbReference type="EMBL" id="SOZI01000121">
    <property type="protein sequence ID" value="TNY18808.1"/>
    <property type="molecule type" value="Genomic_DNA"/>
</dbReference>
<feature type="compositionally biased region" description="Acidic residues" evidence="2">
    <location>
        <begin position="107"/>
        <end position="136"/>
    </location>
</feature>
<reference evidence="5 6" key="1">
    <citation type="submission" date="2019-03" db="EMBL/GenBank/DDBJ databases">
        <title>Rhodosporidium diobovatum UCD-FST 08-225 genome sequencing, assembly, and annotation.</title>
        <authorList>
            <person name="Fakankun I.U."/>
            <person name="Fristensky B."/>
            <person name="Levin D.B."/>
        </authorList>
    </citation>
    <scope>NUCLEOTIDE SEQUENCE [LARGE SCALE GENOMIC DNA]</scope>
    <source>
        <strain evidence="5 6">UCD-FST 08-225</strain>
    </source>
</reference>
<feature type="compositionally biased region" description="Gly residues" evidence="2">
    <location>
        <begin position="71"/>
        <end position="82"/>
    </location>
</feature>
<evidence type="ECO:0000313" key="6">
    <source>
        <dbReference type="Proteomes" id="UP000311382"/>
    </source>
</evidence>
<feature type="domain" description="Hpc2-related" evidence="3">
    <location>
        <begin position="357"/>
        <end position="394"/>
    </location>
</feature>
<dbReference type="Proteomes" id="UP000311382">
    <property type="component" value="Unassembled WGS sequence"/>
</dbReference>
<feature type="compositionally biased region" description="Basic and acidic residues" evidence="2">
    <location>
        <begin position="462"/>
        <end position="471"/>
    </location>
</feature>
<dbReference type="InterPro" id="IPR026947">
    <property type="entry name" value="UBN_middle_dom"/>
</dbReference>
<accession>A0A5C5FPM2</accession>
<feature type="compositionally biased region" description="Basic and acidic residues" evidence="2">
    <location>
        <begin position="1"/>
        <end position="18"/>
    </location>
</feature>
<name>A0A5C5FPM2_9BASI</name>
<feature type="compositionally biased region" description="Low complexity" evidence="2">
    <location>
        <begin position="319"/>
        <end position="334"/>
    </location>
</feature>
<proteinExistence type="predicted"/>
<evidence type="ECO:0000259" key="3">
    <source>
        <dbReference type="Pfam" id="PF08729"/>
    </source>
</evidence>
<dbReference type="AlphaFoldDB" id="A0A5C5FPM2"/>
<evidence type="ECO:0000313" key="5">
    <source>
        <dbReference type="EMBL" id="TNY18808.1"/>
    </source>
</evidence>
<feature type="compositionally biased region" description="Basic and acidic residues" evidence="2">
    <location>
        <begin position="29"/>
        <end position="39"/>
    </location>
</feature>
<feature type="domain" description="Ubinuclein middle" evidence="4">
    <location>
        <begin position="470"/>
        <end position="701"/>
    </location>
</feature>
<sequence length="785" mass="84486">MALPDQHPDGDPFAERDAQQAASSWLGRMEQRALAEESGHASSAPSSPSIVKPSGSGFAAPRPGPIKRESSGGGAGGGGGGAAAAKSTKPRQSLGTDSTGKEILIVDSEESDEDDGDHEDADEDEEEDGTEGEGESGDGSGTEGEGDEGSDTPQVRGVDDEDDDDDDEDDDDDDSDDDSSSNASGPAGRTGDDVDMADGASSSKHKPPKKVVRAPADGDAEMQDGEADKEGEGEGEGDGEGDKPKKKRRRRQHSPTPPPLEHKDRKTIRLSVTLPPRKAPDVFEVNVHELAKEAGFISEDEEPPKVDEAEAGKDDGQDKGAAAADGAPAVEGGENVVPPPKKRRKRGPNVVLGRFGGYDVNDPFVDDAEIGLYEPRSFARPKRDGYFIQNGPVEVLGRRGRVKGSKNKPKFDENGKPIQNPSSRRKSNKIVVGPDGKPMHVPDDGPSTESGLPPGAGSPFPPKKERAKGEFSQELQDDFEMLKREVRNTVWEQKNKFPPDLKETLIGVAFHALRLDEYDEDFFAVMPGIFHYNLFTMKKLIKREVYSGRIADLTNQQDALLDTVAKQIEVMYPSQRQEYLAKLDEWDRKQAEGPSGTAGGGGGFGGTGARRTPEPPGVRAPGFGNSPAIATPALGALEGAAADSPAPDKGDDEDKDSGEPKWRFRFNDVIRDALYKVGEIEDKKSELTVEKQTYEKSKDKAEKPYSGKNARKLLYQRARYSLSALSLARKSSLPFSRTQIVKLWPAEDVTTNQVSREISNYKLKLKKAGLLPAEPGKDAAPEKTA</sequence>
<keyword evidence="1" id="KW-0597">Phosphoprotein</keyword>
<dbReference type="Pfam" id="PF14075">
    <property type="entry name" value="UBN_AB"/>
    <property type="match status" value="1"/>
</dbReference>
<feature type="region of interest" description="Disordered" evidence="2">
    <location>
        <begin position="397"/>
        <end position="471"/>
    </location>
</feature>
<organism evidence="5 6">
    <name type="scientific">Rhodotorula diobovata</name>
    <dbReference type="NCBI Taxonomy" id="5288"/>
    <lineage>
        <taxon>Eukaryota</taxon>
        <taxon>Fungi</taxon>
        <taxon>Dikarya</taxon>
        <taxon>Basidiomycota</taxon>
        <taxon>Pucciniomycotina</taxon>
        <taxon>Microbotryomycetes</taxon>
        <taxon>Sporidiobolales</taxon>
        <taxon>Sporidiobolaceae</taxon>
        <taxon>Rhodotorula</taxon>
    </lineage>
</organism>
<feature type="compositionally biased region" description="Basic residues" evidence="2">
    <location>
        <begin position="203"/>
        <end position="212"/>
    </location>
</feature>
<dbReference type="InterPro" id="IPR014840">
    <property type="entry name" value="HRD"/>
</dbReference>
<comment type="caution">
    <text evidence="5">The sequence shown here is derived from an EMBL/GenBank/DDBJ whole genome shotgun (WGS) entry which is preliminary data.</text>
</comment>
<feature type="compositionally biased region" description="Acidic residues" evidence="2">
    <location>
        <begin position="159"/>
        <end position="179"/>
    </location>
</feature>
<feature type="region of interest" description="Disordered" evidence="2">
    <location>
        <begin position="293"/>
        <end position="358"/>
    </location>
</feature>
<feature type="compositionally biased region" description="Basic and acidic residues" evidence="2">
    <location>
        <begin position="303"/>
        <end position="318"/>
    </location>
</feature>
<evidence type="ECO:0000256" key="1">
    <source>
        <dbReference type="ARBA" id="ARBA00022553"/>
    </source>
</evidence>
<evidence type="ECO:0000256" key="2">
    <source>
        <dbReference type="SAM" id="MobiDB-lite"/>
    </source>
</evidence>
<protein>
    <submittedName>
        <fullName evidence="5">Uncharacterized protein</fullName>
    </submittedName>
</protein>
<feature type="compositionally biased region" description="Basic residues" evidence="2">
    <location>
        <begin position="244"/>
        <end position="253"/>
    </location>
</feature>
<evidence type="ECO:0000259" key="4">
    <source>
        <dbReference type="Pfam" id="PF14075"/>
    </source>
</evidence>
<feature type="region of interest" description="Disordered" evidence="2">
    <location>
        <begin position="590"/>
        <end position="661"/>
    </location>
</feature>
<dbReference type="Pfam" id="PF08729">
    <property type="entry name" value="HUN"/>
    <property type="match status" value="1"/>
</dbReference>
<dbReference type="OrthoDB" id="5576775at2759"/>
<gene>
    <name evidence="5" type="ORF">DMC30DRAFT_418517</name>
</gene>
<feature type="compositionally biased region" description="Basic residues" evidence="2">
    <location>
        <begin position="398"/>
        <end position="408"/>
    </location>
</feature>
<keyword evidence="6" id="KW-1185">Reference proteome</keyword>
<feature type="region of interest" description="Disordered" evidence="2">
    <location>
        <begin position="1"/>
        <end position="276"/>
    </location>
</feature>